<comment type="caution">
    <text evidence="1">The sequence shown here is derived from an EMBL/GenBank/DDBJ whole genome shotgun (WGS) entry which is preliminary data.</text>
</comment>
<sequence>MITSIRFNEIEKEVRTAVAELFDRAAKDQENYILWLADADYLEDWDPPLHNPYVLSNKQDYYKEYGRMEFSQFYLNKVYNMGKHVDQTIDHPLGIQFEMMIYCHIWESNRFLKQLFRLDKIASGHGFRWKVSMPTSHKNKFIRKLKKRLKNGGLKIGDIIDKGFHNSIRKSFLHTEFEINDLNKLIELHTYRVGPKESHDIDQIDFASWTERFIYSVMFDYTFMNEKVKRRKNIVNDWGRDDFQVQWPTGSDQSRTLTIYFDHIRGDFDFQRVSSSDIQTHHEQQTEQRETSENVEPEIGQSDFVLIDVQIRELIRSLISKMSDKAIEGYFEYWLFDIEHDIERNEFISLALKDDTRLQTTASVIHEIYIEKKVELPIEIRIQIELLIYSWIWESKPFLRLLRNASIIISGDGDLGSPLEQDRRKLISEIVMKFEAGGCELGTFINSIFYPSLRNAFAHSDYDLNLHNKLIILDTFRNVNSDWDISSISFDDWNKCFLGTVALDYIFILVKDLYKETYPKEFLQTFLDELNKSNK</sequence>
<dbReference type="RefSeq" id="WP_220248648.1">
    <property type="nucleotide sequence ID" value="NZ_JAICCF010000001.1"/>
</dbReference>
<proteinExistence type="predicted"/>
<keyword evidence="2" id="KW-1185">Reference proteome</keyword>
<dbReference type="Proteomes" id="UP000812961">
    <property type="component" value="Unassembled WGS sequence"/>
</dbReference>
<name>A0ABS7G6Z4_9BACT</name>
<accession>A0ABS7G6Z4</accession>
<reference evidence="1 2" key="1">
    <citation type="submission" date="2021-08" db="EMBL/GenBank/DDBJ databases">
        <title>The genome sequence of Chitinophaga sp. B61.</title>
        <authorList>
            <person name="Zhang X."/>
        </authorList>
    </citation>
    <scope>NUCLEOTIDE SEQUENCE [LARGE SCALE GENOMIC DNA]</scope>
    <source>
        <strain evidence="1 2">B61</strain>
    </source>
</reference>
<evidence type="ECO:0000313" key="1">
    <source>
        <dbReference type="EMBL" id="MBW8683427.1"/>
    </source>
</evidence>
<protein>
    <recommendedName>
        <fullName evidence="3">ApeA N-terminal domain-containing protein</fullName>
    </recommendedName>
</protein>
<gene>
    <name evidence="1" type="ORF">K1Y79_03695</name>
</gene>
<dbReference type="EMBL" id="JAICCF010000001">
    <property type="protein sequence ID" value="MBW8683427.1"/>
    <property type="molecule type" value="Genomic_DNA"/>
</dbReference>
<evidence type="ECO:0008006" key="3">
    <source>
        <dbReference type="Google" id="ProtNLM"/>
    </source>
</evidence>
<evidence type="ECO:0000313" key="2">
    <source>
        <dbReference type="Proteomes" id="UP000812961"/>
    </source>
</evidence>
<organism evidence="1 2">
    <name type="scientific">Chitinophaga rhizophila</name>
    <dbReference type="NCBI Taxonomy" id="2866212"/>
    <lineage>
        <taxon>Bacteria</taxon>
        <taxon>Pseudomonadati</taxon>
        <taxon>Bacteroidota</taxon>
        <taxon>Chitinophagia</taxon>
        <taxon>Chitinophagales</taxon>
        <taxon>Chitinophagaceae</taxon>
        <taxon>Chitinophaga</taxon>
    </lineage>
</organism>